<organism evidence="1 2">
    <name type="scientific">Lactobacillus amylovorus</name>
    <dbReference type="NCBI Taxonomy" id="1604"/>
    <lineage>
        <taxon>Bacteria</taxon>
        <taxon>Bacillati</taxon>
        <taxon>Bacillota</taxon>
        <taxon>Bacilli</taxon>
        <taxon>Lactobacillales</taxon>
        <taxon>Lactobacillaceae</taxon>
        <taxon>Lactobacillus</taxon>
    </lineage>
</organism>
<accession>A0A9X3WCJ7</accession>
<dbReference type="Proteomes" id="UP001143700">
    <property type="component" value="Unassembled WGS sequence"/>
</dbReference>
<gene>
    <name evidence="1" type="ORF">ODV15_10005</name>
</gene>
<comment type="caution">
    <text evidence="1">The sequence shown here is derived from an EMBL/GenBank/DDBJ whole genome shotgun (WGS) entry which is preliminary data.</text>
</comment>
<dbReference type="EMBL" id="JAOTGU010000021">
    <property type="protein sequence ID" value="MDB6262872.1"/>
    <property type="molecule type" value="Genomic_DNA"/>
</dbReference>
<protein>
    <submittedName>
        <fullName evidence="1">Uncharacterized protein</fullName>
    </submittedName>
</protein>
<dbReference type="RefSeq" id="WP_156399034.1">
    <property type="nucleotide sequence ID" value="NZ_JAOTHA010000002.1"/>
</dbReference>
<reference evidence="1" key="2">
    <citation type="submission" date="2022-10" db="EMBL/GenBank/DDBJ databases">
        <authorList>
            <person name="Kostovova I."/>
            <person name="Moravkova M."/>
            <person name="Pechar R."/>
        </authorList>
    </citation>
    <scope>NUCLEOTIDE SEQUENCE</scope>
    <source>
        <strain evidence="1">M356A</strain>
    </source>
</reference>
<dbReference type="AlphaFoldDB" id="A0A9X3WCJ7"/>
<evidence type="ECO:0000313" key="1">
    <source>
        <dbReference type="EMBL" id="MDB6262872.1"/>
    </source>
</evidence>
<name>A0A9X3WCJ7_LACAM</name>
<proteinExistence type="predicted"/>
<reference evidence="1" key="1">
    <citation type="journal article" date="2022" name="Microorganisms">
        <title>Antibiotic Susceptibility, Resistance Gene Determinants and Corresponding Genomic Regions in Lactobacillus amylovorus Isolates Derived from Wild Boars and Domestic Pigs.</title>
        <authorList>
            <person name="Moravkova M."/>
            <person name="Kostovova I."/>
            <person name="Kavanova K."/>
            <person name="Pechar R."/>
            <person name="Stanek S."/>
            <person name="Brychta A."/>
            <person name="Zeman M."/>
            <person name="Kubasova T."/>
        </authorList>
    </citation>
    <scope>NUCLEOTIDE SEQUENCE</scope>
    <source>
        <strain evidence="1">M356A</strain>
    </source>
</reference>
<evidence type="ECO:0000313" key="2">
    <source>
        <dbReference type="Proteomes" id="UP001143700"/>
    </source>
</evidence>
<sequence>MRAIKPNAAASDYFSPVCGKVFTLVPFTVSPLAPTVVLSTKPAGFPLV</sequence>